<feature type="region of interest" description="Disordered" evidence="1">
    <location>
        <begin position="1137"/>
        <end position="1162"/>
    </location>
</feature>
<feature type="compositionally biased region" description="Polar residues" evidence="1">
    <location>
        <begin position="656"/>
        <end position="667"/>
    </location>
</feature>
<proteinExistence type="predicted"/>
<organism evidence="2 3">
    <name type="scientific">Dendrothele bispora (strain CBS 962.96)</name>
    <dbReference type="NCBI Taxonomy" id="1314807"/>
    <lineage>
        <taxon>Eukaryota</taxon>
        <taxon>Fungi</taxon>
        <taxon>Dikarya</taxon>
        <taxon>Basidiomycota</taxon>
        <taxon>Agaricomycotina</taxon>
        <taxon>Agaricomycetes</taxon>
        <taxon>Agaricomycetidae</taxon>
        <taxon>Agaricales</taxon>
        <taxon>Agaricales incertae sedis</taxon>
        <taxon>Dendrothele</taxon>
    </lineage>
</organism>
<dbReference type="OrthoDB" id="3243310at2759"/>
<feature type="compositionally biased region" description="Polar residues" evidence="1">
    <location>
        <begin position="480"/>
        <end position="489"/>
    </location>
</feature>
<gene>
    <name evidence="2" type="ORF">K435DRAFT_780633</name>
</gene>
<feature type="compositionally biased region" description="Basic and acidic residues" evidence="1">
    <location>
        <begin position="221"/>
        <end position="232"/>
    </location>
</feature>
<feature type="region of interest" description="Disordered" evidence="1">
    <location>
        <begin position="803"/>
        <end position="873"/>
    </location>
</feature>
<feature type="compositionally biased region" description="Basic and acidic residues" evidence="1">
    <location>
        <begin position="449"/>
        <end position="459"/>
    </location>
</feature>
<dbReference type="EMBL" id="ML179302">
    <property type="protein sequence ID" value="THU91588.1"/>
    <property type="molecule type" value="Genomic_DNA"/>
</dbReference>
<feature type="compositionally biased region" description="Low complexity" evidence="1">
    <location>
        <begin position="1"/>
        <end position="32"/>
    </location>
</feature>
<evidence type="ECO:0000313" key="3">
    <source>
        <dbReference type="Proteomes" id="UP000297245"/>
    </source>
</evidence>
<feature type="region of interest" description="Disordered" evidence="1">
    <location>
        <begin position="1214"/>
        <end position="1245"/>
    </location>
</feature>
<feature type="region of interest" description="Disordered" evidence="1">
    <location>
        <begin position="1"/>
        <end position="102"/>
    </location>
</feature>
<dbReference type="Proteomes" id="UP000297245">
    <property type="component" value="Unassembled WGS sequence"/>
</dbReference>
<feature type="compositionally biased region" description="Low complexity" evidence="1">
    <location>
        <begin position="248"/>
        <end position="258"/>
    </location>
</feature>
<feature type="compositionally biased region" description="Acidic residues" evidence="1">
    <location>
        <begin position="397"/>
        <end position="409"/>
    </location>
</feature>
<protein>
    <submittedName>
        <fullName evidence="2">Uncharacterized protein</fullName>
    </submittedName>
</protein>
<feature type="region of interest" description="Disordered" evidence="1">
    <location>
        <begin position="545"/>
        <end position="581"/>
    </location>
</feature>
<feature type="compositionally biased region" description="Polar residues" evidence="1">
    <location>
        <begin position="860"/>
        <end position="870"/>
    </location>
</feature>
<feature type="compositionally biased region" description="Polar residues" evidence="1">
    <location>
        <begin position="432"/>
        <end position="448"/>
    </location>
</feature>
<feature type="region of interest" description="Disordered" evidence="1">
    <location>
        <begin position="651"/>
        <end position="713"/>
    </location>
</feature>
<sequence length="1245" mass="135008">MVPSSAQIYAAQQQQQHHSNPNSPNANASTTSRRSPPPHVAGQQVQRALPTPPLPNPPPFRDDHSPEHHSSMSPSPGLVANANPAALSPIHPRPIPRVSPPQFLTKFGLQDVDTEDKWKLNELMAEIEQADLEAQTQQQQQAQENQSLQQLPQLPQSPQTQAHQVQSLSYPRDRDGQSPARDAAVERVKTMGRGDSTKESSVATGGADPVPPSQPPRRQTSIRDRDRGDNRDGAPAARSSPKSMVRHSSSSATTGSFSPPQSHHPRTQTPESYQPYRPHLSLASQAQTHTPPLQTIGMNAVRTDRTPEVVSSVRTPDKSLPVQELDDDQGDVHFGGSPMPSSDLNPDGHSNYGHGGPGGRNNHRRSLDNHPRALSKPRRAEDDDEDATLFEKSDMDRQEEDQDGAEEDIYSFTPRSSQVGLPDTGPTHRPQAHNTHSQSNSPVANATTSRDRERERPRSSDQLPSKYDHHQKPMSPSLLPRSSQGQTQAPFHLHPTFNPGTPDNQSLYSGNGSFHSADMMDHPTHAYIAYLRSVYPAYEQFRSGSNYSRGSSLRPRDDRPDAPIPPTPHSQTNPPSPSPLLSTRYALDDMSMSNASQVLDGIYLRGELEGFDGMGVESGREYLPPFSPIIPAGSPYPYPFSHVRRAKSYAHHPNPLENSRTQSSSHNGGDVNKDVPAGNAKENNNKTNGNGNTNHHSSQSHAQTTSNSNSSAAAAAAANLTNMDIIQEQFARQWQIYAQNLQAQIDQENGYGDITDSTFSPPSATPSLLPPINRTGTGMGINGHIPFNPWAYWHTQRLLGRTSGNGSITARSSPSHEPVPLPTPPPTLGARRKGRSMDLRTTNRGGGGGVMPGQPEYGNMYNTGGTSGRDSVQGLGLSGLSSLASLRSVSPIGGPLRGRGVKPAQPHPLRQGRKPPPRVESTQPRDTSPEPLGSSSDSGEETAGEGQFAIMDEGNWVNGGPSVPGVSNGKVVSLSAPTTPMNIVVPQPLPTTVPIPIVDESTIATLGEVEAGGGGHSNDWVDEDEYDDEDDLLELEYHPSFVSNVDKRRRRWENKWEALNQAFQTLDRQTDATMVLLAAPSHSTKLHMITSRSIRRRSDVPHSSSLNTIRAGFKQIAVQRRRARTVRTSLADRFLSVSGHGSSGGSGDGSDGSSDLSSTRREEDLKRALDAALGSLGFLGNLYEEREARWVDEMRKVREERERVAFLLTQVLGDKKDNSPGVESVTGQSISSSDGTARAGSSDTN</sequence>
<evidence type="ECO:0000256" key="1">
    <source>
        <dbReference type="SAM" id="MobiDB-lite"/>
    </source>
</evidence>
<feature type="region of interest" description="Disordered" evidence="1">
    <location>
        <begin position="131"/>
        <end position="510"/>
    </location>
</feature>
<feature type="compositionally biased region" description="Polar residues" evidence="1">
    <location>
        <begin position="803"/>
        <end position="815"/>
    </location>
</feature>
<name>A0A4S8LRR4_DENBC</name>
<feature type="compositionally biased region" description="Basic and acidic residues" evidence="1">
    <location>
        <begin position="60"/>
        <end position="70"/>
    </location>
</feature>
<feature type="compositionally biased region" description="Pro residues" evidence="1">
    <location>
        <begin position="562"/>
        <end position="578"/>
    </location>
</feature>
<keyword evidence="3" id="KW-1185">Reference proteome</keyword>
<accession>A0A4S8LRR4</accession>
<feature type="compositionally biased region" description="Low complexity" evidence="1">
    <location>
        <begin position="132"/>
        <end position="162"/>
    </location>
</feature>
<feature type="region of interest" description="Disordered" evidence="1">
    <location>
        <begin position="891"/>
        <end position="943"/>
    </location>
</feature>
<dbReference type="AlphaFoldDB" id="A0A4S8LRR4"/>
<reference evidence="2 3" key="1">
    <citation type="journal article" date="2019" name="Nat. Ecol. Evol.">
        <title>Megaphylogeny resolves global patterns of mushroom evolution.</title>
        <authorList>
            <person name="Varga T."/>
            <person name="Krizsan K."/>
            <person name="Foldi C."/>
            <person name="Dima B."/>
            <person name="Sanchez-Garcia M."/>
            <person name="Sanchez-Ramirez S."/>
            <person name="Szollosi G.J."/>
            <person name="Szarkandi J.G."/>
            <person name="Papp V."/>
            <person name="Albert L."/>
            <person name="Andreopoulos W."/>
            <person name="Angelini C."/>
            <person name="Antonin V."/>
            <person name="Barry K.W."/>
            <person name="Bougher N.L."/>
            <person name="Buchanan P."/>
            <person name="Buyck B."/>
            <person name="Bense V."/>
            <person name="Catcheside P."/>
            <person name="Chovatia M."/>
            <person name="Cooper J."/>
            <person name="Damon W."/>
            <person name="Desjardin D."/>
            <person name="Finy P."/>
            <person name="Geml J."/>
            <person name="Haridas S."/>
            <person name="Hughes K."/>
            <person name="Justo A."/>
            <person name="Karasinski D."/>
            <person name="Kautmanova I."/>
            <person name="Kiss B."/>
            <person name="Kocsube S."/>
            <person name="Kotiranta H."/>
            <person name="LaButti K.M."/>
            <person name="Lechner B.E."/>
            <person name="Liimatainen K."/>
            <person name="Lipzen A."/>
            <person name="Lukacs Z."/>
            <person name="Mihaltcheva S."/>
            <person name="Morgado L.N."/>
            <person name="Niskanen T."/>
            <person name="Noordeloos M.E."/>
            <person name="Ohm R.A."/>
            <person name="Ortiz-Santana B."/>
            <person name="Ovrebo C."/>
            <person name="Racz N."/>
            <person name="Riley R."/>
            <person name="Savchenko A."/>
            <person name="Shiryaev A."/>
            <person name="Soop K."/>
            <person name="Spirin V."/>
            <person name="Szebenyi C."/>
            <person name="Tomsovsky M."/>
            <person name="Tulloss R.E."/>
            <person name="Uehling J."/>
            <person name="Grigoriev I.V."/>
            <person name="Vagvolgyi C."/>
            <person name="Papp T."/>
            <person name="Martin F.M."/>
            <person name="Miettinen O."/>
            <person name="Hibbett D.S."/>
            <person name="Nagy L.G."/>
        </authorList>
    </citation>
    <scope>NUCLEOTIDE SEQUENCE [LARGE SCALE GENOMIC DNA]</scope>
    <source>
        <strain evidence="2 3">CBS 962.96</strain>
    </source>
</reference>
<feature type="compositionally biased region" description="Pro residues" evidence="1">
    <location>
        <begin position="817"/>
        <end position="827"/>
    </location>
</feature>
<feature type="compositionally biased region" description="Pro residues" evidence="1">
    <location>
        <begin position="50"/>
        <end position="59"/>
    </location>
</feature>
<feature type="compositionally biased region" description="Polar residues" evidence="1">
    <location>
        <begin position="498"/>
        <end position="510"/>
    </location>
</feature>
<feature type="compositionally biased region" description="Low complexity" evidence="1">
    <location>
        <begin position="677"/>
        <end position="713"/>
    </location>
</feature>
<feature type="compositionally biased region" description="Polar residues" evidence="1">
    <location>
        <begin position="282"/>
        <end position="297"/>
    </location>
</feature>
<feature type="compositionally biased region" description="Gly residues" evidence="1">
    <location>
        <begin position="1141"/>
        <end position="1150"/>
    </location>
</feature>
<feature type="compositionally biased region" description="Polar residues" evidence="1">
    <location>
        <begin position="1225"/>
        <end position="1245"/>
    </location>
</feature>
<evidence type="ECO:0000313" key="2">
    <source>
        <dbReference type="EMBL" id="THU91588.1"/>
    </source>
</evidence>